<dbReference type="PANTHER" id="PTHR21162:SF0">
    <property type="entry name" value="P53 AND DNA DAMAGE-REGULATED PROTEIN 1"/>
    <property type="match status" value="1"/>
</dbReference>
<evidence type="ECO:0000256" key="2">
    <source>
        <dbReference type="ARBA" id="ARBA00022490"/>
    </source>
</evidence>
<evidence type="ECO:0000256" key="3">
    <source>
        <dbReference type="ARBA" id="ARBA00023186"/>
    </source>
</evidence>
<dbReference type="OrthoDB" id="20282at2759"/>
<keyword evidence="3" id="KW-0143">Chaperone</keyword>
<sequence>MEANEGMNEILNALQKVEECAEDIIVNKQEMIALNVKLNKNREALNALKRRKEYTNDSDKLWLCFGNSFIKQSVSSAKSVITEDQNQLTKRIEELRNGLKPKVDQLRQLEGKEELKGFNLKPLAKQELSALNQLL</sequence>
<dbReference type="EMBL" id="CAJPIZ010008499">
    <property type="protein sequence ID" value="CAG2111184.1"/>
    <property type="molecule type" value="Genomic_DNA"/>
</dbReference>
<dbReference type="InterPro" id="IPR009053">
    <property type="entry name" value="Prefoldin"/>
</dbReference>
<dbReference type="Proteomes" id="UP000759131">
    <property type="component" value="Unassembled WGS sequence"/>
</dbReference>
<keyword evidence="2" id="KW-0963">Cytoplasm</keyword>
<comment type="subcellular location">
    <subcellularLocation>
        <location evidence="1">Cytoplasm</location>
    </subcellularLocation>
</comment>
<dbReference type="EMBL" id="CAJPIZ010028046">
    <property type="protein sequence ID" value="CAG2119379.1"/>
    <property type="molecule type" value="Genomic_DNA"/>
</dbReference>
<evidence type="ECO:0000313" key="5">
    <source>
        <dbReference type="EMBL" id="CAD7642837.1"/>
    </source>
</evidence>
<dbReference type="InterPro" id="IPR030482">
    <property type="entry name" value="PDRG1"/>
</dbReference>
<evidence type="ECO:0000313" key="6">
    <source>
        <dbReference type="Proteomes" id="UP000759131"/>
    </source>
</evidence>
<gene>
    <name evidence="4" type="ORF">OSB1V03_LOCUS11166</name>
    <name evidence="5" type="ORF">OSB1V03_LOCUS19328</name>
</gene>
<name>A0A7R9QEM0_9ACAR</name>
<evidence type="ECO:0000313" key="4">
    <source>
        <dbReference type="EMBL" id="CAD7630754.1"/>
    </source>
</evidence>
<proteinExistence type="predicted"/>
<dbReference type="GO" id="GO:0005737">
    <property type="term" value="C:cytoplasm"/>
    <property type="evidence" value="ECO:0007669"/>
    <property type="project" value="UniProtKB-SubCell"/>
</dbReference>
<dbReference type="Gene3D" id="1.10.287.370">
    <property type="match status" value="1"/>
</dbReference>
<dbReference type="AlphaFoldDB" id="A0A7R9QEM0"/>
<accession>A0A7R9QEM0</accession>
<dbReference type="PANTHER" id="PTHR21162">
    <property type="entry name" value="P53 AND DNA DAMAGE-REGULATED PROTEIN"/>
    <property type="match status" value="1"/>
</dbReference>
<evidence type="ECO:0000256" key="1">
    <source>
        <dbReference type="ARBA" id="ARBA00004496"/>
    </source>
</evidence>
<dbReference type="EMBL" id="OC863074">
    <property type="protein sequence ID" value="CAD7630754.1"/>
    <property type="molecule type" value="Genomic_DNA"/>
</dbReference>
<dbReference type="SUPFAM" id="SSF46579">
    <property type="entry name" value="Prefoldin"/>
    <property type="match status" value="1"/>
</dbReference>
<keyword evidence="6" id="KW-1185">Reference proteome</keyword>
<organism evidence="5">
    <name type="scientific">Medioppia subpectinata</name>
    <dbReference type="NCBI Taxonomy" id="1979941"/>
    <lineage>
        <taxon>Eukaryota</taxon>
        <taxon>Metazoa</taxon>
        <taxon>Ecdysozoa</taxon>
        <taxon>Arthropoda</taxon>
        <taxon>Chelicerata</taxon>
        <taxon>Arachnida</taxon>
        <taxon>Acari</taxon>
        <taxon>Acariformes</taxon>
        <taxon>Sarcoptiformes</taxon>
        <taxon>Oribatida</taxon>
        <taxon>Brachypylina</taxon>
        <taxon>Oppioidea</taxon>
        <taxon>Oppiidae</taxon>
        <taxon>Medioppia</taxon>
    </lineage>
</organism>
<evidence type="ECO:0008006" key="7">
    <source>
        <dbReference type="Google" id="ProtNLM"/>
    </source>
</evidence>
<dbReference type="EMBL" id="OC882621">
    <property type="protein sequence ID" value="CAD7642837.1"/>
    <property type="molecule type" value="Genomic_DNA"/>
</dbReference>
<reference evidence="5" key="1">
    <citation type="submission" date="2020-11" db="EMBL/GenBank/DDBJ databases">
        <authorList>
            <person name="Tran Van P."/>
        </authorList>
    </citation>
    <scope>NUCLEOTIDE SEQUENCE</scope>
</reference>
<dbReference type="CDD" id="cd22860">
    <property type="entry name" value="PDRG1"/>
    <property type="match status" value="1"/>
</dbReference>
<protein>
    <recommendedName>
        <fullName evidence="7">P53 and DNA damage-regulated protein 1</fullName>
    </recommendedName>
</protein>